<accession>A0A235BZQ3</accession>
<sequence>MKTLGEFYREKVLSRKDLSTRELPVNLGETRIEKEIFGWRLVVGQKMILCKSEAEARFLKVFLDVDMTEVEVPKDQKYLESILPELERLKARMDKVLNFYLETIFDRRARERLRREVFAELLK</sequence>
<dbReference type="Proteomes" id="UP000215559">
    <property type="component" value="Unassembled WGS sequence"/>
</dbReference>
<name>A0A235BZQ3_UNCW3</name>
<organism evidence="1 2">
    <name type="scientific">candidate division WOR-3 bacterium JGI_Cruoil_03_51_56</name>
    <dbReference type="NCBI Taxonomy" id="1973747"/>
    <lineage>
        <taxon>Bacteria</taxon>
        <taxon>Bacteria division WOR-3</taxon>
    </lineage>
</organism>
<comment type="caution">
    <text evidence="1">The sequence shown here is derived from an EMBL/GenBank/DDBJ whole genome shotgun (WGS) entry which is preliminary data.</text>
</comment>
<protein>
    <submittedName>
        <fullName evidence="1">Uncharacterized protein</fullName>
    </submittedName>
</protein>
<reference evidence="1 2" key="1">
    <citation type="submission" date="2017-07" db="EMBL/GenBank/DDBJ databases">
        <title>Recovery of genomes from metagenomes via a dereplication, aggregation, and scoring strategy.</title>
        <authorList>
            <person name="Sieber C.M."/>
            <person name="Probst A.J."/>
            <person name="Sharrar A."/>
            <person name="Thomas B.C."/>
            <person name="Hess M."/>
            <person name="Tringe S.G."/>
            <person name="Banfield J.F."/>
        </authorList>
    </citation>
    <scope>NUCLEOTIDE SEQUENCE [LARGE SCALE GENOMIC DNA]</scope>
    <source>
        <strain evidence="1">JGI_Cruoil_03_51_56</strain>
    </source>
</reference>
<dbReference type="AlphaFoldDB" id="A0A235BZQ3"/>
<evidence type="ECO:0000313" key="1">
    <source>
        <dbReference type="EMBL" id="OYD17025.1"/>
    </source>
</evidence>
<evidence type="ECO:0000313" key="2">
    <source>
        <dbReference type="Proteomes" id="UP000215559"/>
    </source>
</evidence>
<dbReference type="EMBL" id="NOZP01000026">
    <property type="protein sequence ID" value="OYD17025.1"/>
    <property type="molecule type" value="Genomic_DNA"/>
</dbReference>
<proteinExistence type="predicted"/>
<gene>
    <name evidence="1" type="ORF">CH330_01105</name>
</gene>